<reference evidence="4" key="1">
    <citation type="submission" date="2023-07" db="EMBL/GenBank/DDBJ databases">
        <title>Between Cages and Wild: Unraveling the Impact of Captivity on Animal Microbiomes and Antimicrobial Resistance.</title>
        <authorList>
            <person name="Schmartz G.P."/>
            <person name="Rehner J."/>
            <person name="Schuff M.J."/>
            <person name="Becker S.L."/>
            <person name="Kravczyk M."/>
            <person name="Gurevich A."/>
            <person name="Francke R."/>
            <person name="Mueller R."/>
            <person name="Keller V."/>
            <person name="Keller A."/>
        </authorList>
    </citation>
    <scope>NUCLEOTIDE SEQUENCE</scope>
    <source>
        <strain evidence="4">S12M_St_49</strain>
    </source>
</reference>
<dbReference type="Pfam" id="PF03358">
    <property type="entry name" value="FMN_red"/>
    <property type="match status" value="1"/>
</dbReference>
<accession>A0AA43RH33</accession>
<dbReference type="AlphaFoldDB" id="A0AA43RH33"/>
<dbReference type="GO" id="GO:0016491">
    <property type="term" value="F:oxidoreductase activity"/>
    <property type="evidence" value="ECO:0007669"/>
    <property type="project" value="InterPro"/>
</dbReference>
<dbReference type="InterPro" id="IPR005025">
    <property type="entry name" value="FMN_Rdtase-like_dom"/>
</dbReference>
<dbReference type="EMBL" id="JAUMVS010000014">
    <property type="protein sequence ID" value="MDO4841384.1"/>
    <property type="molecule type" value="Genomic_DNA"/>
</dbReference>
<comment type="caution">
    <text evidence="4">The sequence shown here is derived from an EMBL/GenBank/DDBJ whole genome shotgun (WGS) entry which is preliminary data.</text>
</comment>
<protein>
    <submittedName>
        <fullName evidence="4">Flavodoxin family protein</fullName>
    </submittedName>
</protein>
<dbReference type="Proteomes" id="UP001168575">
    <property type="component" value="Unassembled WGS sequence"/>
</dbReference>
<organism evidence="4 5">
    <name type="scientific">Phoenicibacter congonensis</name>
    <dbReference type="NCBI Taxonomy" id="1944646"/>
    <lineage>
        <taxon>Bacteria</taxon>
        <taxon>Bacillati</taxon>
        <taxon>Actinomycetota</taxon>
        <taxon>Coriobacteriia</taxon>
        <taxon>Eggerthellales</taxon>
        <taxon>Eggerthellaceae</taxon>
        <taxon>Phoenicibacter</taxon>
    </lineage>
</organism>
<feature type="domain" description="NADPH-dependent FMN reductase-like" evidence="3">
    <location>
        <begin position="1"/>
        <end position="153"/>
    </location>
</feature>
<keyword evidence="1" id="KW-0285">Flavoprotein</keyword>
<evidence type="ECO:0000256" key="1">
    <source>
        <dbReference type="ARBA" id="ARBA00022630"/>
    </source>
</evidence>
<gene>
    <name evidence="4" type="ORF">Q3982_01750</name>
</gene>
<sequence>MKVLALNGSPHKNGNTFAALSEAGKIFEQEGVEFEIFQVGKGPTRDCIGCGKCTSEGCVFDDDKVNEFVALAKEADALLLGTPVYYAHPSGHVLSFLDRVFYSSGRHFAGKVGASFAVARRAGTTASFDVMNKYFGISRMIVAGSSYWNVGFGQTGQQFLEDAEGVKTAHNLAKNMLYVMRCIEAGKEAGVALPEFEEGNMMNFIR</sequence>
<evidence type="ECO:0000256" key="2">
    <source>
        <dbReference type="ARBA" id="ARBA00022643"/>
    </source>
</evidence>
<dbReference type="InterPro" id="IPR051796">
    <property type="entry name" value="ISF_SsuE-like"/>
</dbReference>
<name>A0AA43RH33_9ACTN</name>
<keyword evidence="2" id="KW-0288">FMN</keyword>
<evidence type="ECO:0000259" key="3">
    <source>
        <dbReference type="Pfam" id="PF03358"/>
    </source>
</evidence>
<evidence type="ECO:0000313" key="5">
    <source>
        <dbReference type="Proteomes" id="UP001168575"/>
    </source>
</evidence>
<dbReference type="SUPFAM" id="SSF52218">
    <property type="entry name" value="Flavoproteins"/>
    <property type="match status" value="1"/>
</dbReference>
<evidence type="ECO:0000313" key="4">
    <source>
        <dbReference type="EMBL" id="MDO4841384.1"/>
    </source>
</evidence>
<dbReference type="PANTHER" id="PTHR43278:SF4">
    <property type="entry name" value="NAD(P)H-DEPENDENT FMN-CONTAINING OXIDOREDUCTASE YWQN-RELATED"/>
    <property type="match status" value="1"/>
</dbReference>
<dbReference type="Gene3D" id="3.40.50.360">
    <property type="match status" value="1"/>
</dbReference>
<dbReference type="PANTHER" id="PTHR43278">
    <property type="entry name" value="NAD(P)H-DEPENDENT FMN-CONTAINING OXIDOREDUCTASE YWQN-RELATED"/>
    <property type="match status" value="1"/>
</dbReference>
<keyword evidence="5" id="KW-1185">Reference proteome</keyword>
<proteinExistence type="predicted"/>
<dbReference type="InterPro" id="IPR029039">
    <property type="entry name" value="Flavoprotein-like_sf"/>
</dbReference>